<keyword evidence="8" id="KW-1185">Reference proteome</keyword>
<dbReference type="InterPro" id="IPR028082">
    <property type="entry name" value="Peripla_BP_I"/>
</dbReference>
<dbReference type="GO" id="GO:0006865">
    <property type="term" value="P:amino acid transport"/>
    <property type="evidence" value="ECO:0007669"/>
    <property type="project" value="UniProtKB-KW"/>
</dbReference>
<feature type="signal peptide" evidence="5">
    <location>
        <begin position="1"/>
        <end position="19"/>
    </location>
</feature>
<dbReference type="RefSeq" id="WP_160623865.1">
    <property type="nucleotide sequence ID" value="NZ_WUUQ01000001.1"/>
</dbReference>
<keyword evidence="2" id="KW-0813">Transport</keyword>
<sequence length="385" mass="41062">MRKHMKMMAAGCMALTVLAGCGGSGDDSKTIKIGVDYEQTGGVADYGKAHVNGIKLAIKEINKKGGVNGKKLELVVADNKSEITEVGTVTTKLMTEDEVVMVLGPATSGNTSAAINVANKNKIPVISASATANNVTENKDGSVTKYGYKICYSDNYQGEALAKFALSKDAKRAVIVSDSGSDYAKGLAESFKKEFADGSGTIVASKSYQTGDTDFKSILTSLKSESFDVMFVPGYYQEAGPLVKQAREMGIDAMILGPDGFDSENFIKQAGNANLNNVFFSTHFSKVGENQKVKDFVKKYQAAYDKEPGCFEALGYDLAYYAADVIKRAGKDVTPETVNKALGDTKAKFSGVTGSFTMKKDHTPDKVITVVELKNGEQVSAAEVK</sequence>
<evidence type="ECO:0000256" key="2">
    <source>
        <dbReference type="ARBA" id="ARBA00022448"/>
    </source>
</evidence>
<dbReference type="InterPro" id="IPR051010">
    <property type="entry name" value="BCAA_transport"/>
</dbReference>
<evidence type="ECO:0000313" key="7">
    <source>
        <dbReference type="EMBL" id="MXQ72363.1"/>
    </source>
</evidence>
<dbReference type="Proteomes" id="UP000434036">
    <property type="component" value="Unassembled WGS sequence"/>
</dbReference>
<dbReference type="AlphaFoldDB" id="A0A6N8U6M6"/>
<proteinExistence type="inferred from homology"/>
<gene>
    <name evidence="7" type="ORF">GSF08_00215</name>
</gene>
<reference evidence="7 8" key="1">
    <citation type="submission" date="2019-12" db="EMBL/GenBank/DDBJ databases">
        <authorList>
            <person name="Yang R."/>
        </authorList>
    </citation>
    <scope>NUCLEOTIDE SEQUENCE [LARGE SCALE GENOMIC DNA]</scope>
    <source>
        <strain evidence="7 8">DONG20-135</strain>
    </source>
</reference>
<dbReference type="EMBL" id="WUUQ01000001">
    <property type="protein sequence ID" value="MXQ72363.1"/>
    <property type="molecule type" value="Genomic_DNA"/>
</dbReference>
<dbReference type="InterPro" id="IPR028081">
    <property type="entry name" value="Leu-bd"/>
</dbReference>
<dbReference type="PROSITE" id="PS51257">
    <property type="entry name" value="PROKAR_LIPOPROTEIN"/>
    <property type="match status" value="1"/>
</dbReference>
<dbReference type="Gene3D" id="3.40.50.2300">
    <property type="match status" value="2"/>
</dbReference>
<dbReference type="PANTHER" id="PTHR30483">
    <property type="entry name" value="LEUCINE-SPECIFIC-BINDING PROTEIN"/>
    <property type="match status" value="1"/>
</dbReference>
<evidence type="ECO:0000256" key="3">
    <source>
        <dbReference type="ARBA" id="ARBA00022729"/>
    </source>
</evidence>
<keyword evidence="3 5" id="KW-0732">Signal</keyword>
<protein>
    <submittedName>
        <fullName evidence="7">ABC transporter substrate-binding protein</fullName>
    </submittedName>
</protein>
<feature type="chain" id="PRO_5038886815" evidence="5">
    <location>
        <begin position="20"/>
        <end position="385"/>
    </location>
</feature>
<dbReference type="InterPro" id="IPR000709">
    <property type="entry name" value="Leu_Ile_Val-bd"/>
</dbReference>
<dbReference type="Pfam" id="PF13458">
    <property type="entry name" value="Peripla_BP_6"/>
    <property type="match status" value="1"/>
</dbReference>
<evidence type="ECO:0000256" key="5">
    <source>
        <dbReference type="SAM" id="SignalP"/>
    </source>
</evidence>
<dbReference type="PRINTS" id="PR00337">
    <property type="entry name" value="LEUILEVALBP"/>
</dbReference>
<dbReference type="PANTHER" id="PTHR30483:SF6">
    <property type="entry name" value="PERIPLASMIC BINDING PROTEIN OF ABC TRANSPORTER FOR NATURAL AMINO ACIDS"/>
    <property type="match status" value="1"/>
</dbReference>
<dbReference type="SUPFAM" id="SSF53822">
    <property type="entry name" value="Periplasmic binding protein-like I"/>
    <property type="match status" value="1"/>
</dbReference>
<reference evidence="7 8" key="2">
    <citation type="submission" date="2020-01" db="EMBL/GenBank/DDBJ databases">
        <title>Clostridiaceae sp. nov. isolated from the gut of human by culturomics.</title>
        <authorList>
            <person name="Chang Y."/>
        </authorList>
    </citation>
    <scope>NUCLEOTIDE SEQUENCE [LARGE SCALE GENOMIC DNA]</scope>
    <source>
        <strain evidence="7 8">DONG20-135</strain>
    </source>
</reference>
<name>A0A6N8U6M6_9FIRM</name>
<evidence type="ECO:0000256" key="1">
    <source>
        <dbReference type="ARBA" id="ARBA00010062"/>
    </source>
</evidence>
<keyword evidence="4" id="KW-0029">Amino-acid transport</keyword>
<evidence type="ECO:0000256" key="4">
    <source>
        <dbReference type="ARBA" id="ARBA00022970"/>
    </source>
</evidence>
<evidence type="ECO:0000313" key="8">
    <source>
        <dbReference type="Proteomes" id="UP000434036"/>
    </source>
</evidence>
<feature type="domain" description="Leucine-binding protein" evidence="6">
    <location>
        <begin position="30"/>
        <end position="376"/>
    </location>
</feature>
<accession>A0A6N8U6M6</accession>
<organism evidence="7 8">
    <name type="scientific">Copranaerobaculum intestinale</name>
    <dbReference type="NCBI Taxonomy" id="2692629"/>
    <lineage>
        <taxon>Bacteria</taxon>
        <taxon>Bacillati</taxon>
        <taxon>Bacillota</taxon>
        <taxon>Erysipelotrichia</taxon>
        <taxon>Erysipelotrichales</taxon>
        <taxon>Erysipelotrichaceae</taxon>
        <taxon>Copranaerobaculum</taxon>
    </lineage>
</organism>
<comment type="caution">
    <text evidence="7">The sequence shown here is derived from an EMBL/GenBank/DDBJ whole genome shotgun (WGS) entry which is preliminary data.</text>
</comment>
<evidence type="ECO:0000259" key="6">
    <source>
        <dbReference type="Pfam" id="PF13458"/>
    </source>
</evidence>
<dbReference type="CDD" id="cd06347">
    <property type="entry name" value="PBP1_ABC_LivK_ligand_binding-like"/>
    <property type="match status" value="1"/>
</dbReference>
<comment type="similarity">
    <text evidence="1">Belongs to the leucine-binding protein family.</text>
</comment>